<sequence length="311" mass="35165">MWLQGHILAPYAQLEDADPSAWPNDAPVWVHFDAETPELSDWLLELGLADTVVDALLADDTRPRCSRMAGGIQLTLRGINLNPESSPEDMVSLRLWLHGKRCISVQKRPLQTLQQLSQHLETGQGPQHIDELVVAIIEGLVDRIGLCSHDLEDRLDTLEDQALAGTLSIDDALTHLRQQLIPLRRFLEPQRLTIQRLLSEPIFSADTRIQLEESLNLLTRYVEDLSAMQERAQVLQERQLSLQNEQLNRRMYLLGVITALFLPLSFLTGLFGINLGGMPGAETTSGFWWFSIALVVIGGLVAWRLKESRWW</sequence>
<organism evidence="13 14">
    <name type="scientific">Terasakiispira papahanaumokuakeensis</name>
    <dbReference type="NCBI Taxonomy" id="197479"/>
    <lineage>
        <taxon>Bacteria</taxon>
        <taxon>Pseudomonadati</taxon>
        <taxon>Pseudomonadota</taxon>
        <taxon>Gammaproteobacteria</taxon>
        <taxon>Oceanospirillales</taxon>
        <taxon>Terasakiispira</taxon>
    </lineage>
</organism>
<keyword evidence="14" id="KW-1185">Reference proteome</keyword>
<evidence type="ECO:0000256" key="9">
    <source>
        <dbReference type="ARBA" id="ARBA00023065"/>
    </source>
</evidence>
<keyword evidence="9" id="KW-0406">Ion transport</keyword>
<evidence type="ECO:0000256" key="11">
    <source>
        <dbReference type="SAM" id="Coils"/>
    </source>
</evidence>
<dbReference type="InterPro" id="IPR045863">
    <property type="entry name" value="CorA_TM1_TM2"/>
</dbReference>
<dbReference type="RefSeq" id="WP_068999255.1">
    <property type="nucleotide sequence ID" value="NZ_MDTQ01000001.1"/>
</dbReference>
<dbReference type="Gene3D" id="3.30.460.20">
    <property type="entry name" value="CorA soluble domain-like"/>
    <property type="match status" value="1"/>
</dbReference>
<feature type="coiled-coil region" evidence="11">
    <location>
        <begin position="218"/>
        <end position="245"/>
    </location>
</feature>
<proteinExistence type="inferred from homology"/>
<dbReference type="SUPFAM" id="SSF144083">
    <property type="entry name" value="Magnesium transport protein CorA, transmembrane region"/>
    <property type="match status" value="1"/>
</dbReference>
<accession>A0A1E2VBH0</accession>
<evidence type="ECO:0000256" key="5">
    <source>
        <dbReference type="ARBA" id="ARBA00022519"/>
    </source>
</evidence>
<gene>
    <name evidence="13" type="ORF">BFW38_12775</name>
</gene>
<keyword evidence="6 12" id="KW-0812">Transmembrane</keyword>
<evidence type="ECO:0000256" key="3">
    <source>
        <dbReference type="ARBA" id="ARBA00022448"/>
    </source>
</evidence>
<dbReference type="STRING" id="197479.BFW38_12775"/>
<keyword evidence="5" id="KW-0997">Cell inner membrane</keyword>
<dbReference type="InterPro" id="IPR045861">
    <property type="entry name" value="CorA_cytoplasmic_dom"/>
</dbReference>
<keyword evidence="7" id="KW-0862">Zinc</keyword>
<evidence type="ECO:0000256" key="4">
    <source>
        <dbReference type="ARBA" id="ARBA00022475"/>
    </source>
</evidence>
<keyword evidence="11" id="KW-0175">Coiled coil</keyword>
<evidence type="ECO:0000256" key="10">
    <source>
        <dbReference type="ARBA" id="ARBA00023136"/>
    </source>
</evidence>
<dbReference type="GO" id="GO:0015095">
    <property type="term" value="F:magnesium ion transmembrane transporter activity"/>
    <property type="evidence" value="ECO:0007669"/>
    <property type="project" value="TreeGrafter"/>
</dbReference>
<keyword evidence="4" id="KW-1003">Cell membrane</keyword>
<evidence type="ECO:0008006" key="15">
    <source>
        <dbReference type="Google" id="ProtNLM"/>
    </source>
</evidence>
<dbReference type="GO" id="GO:0005886">
    <property type="term" value="C:plasma membrane"/>
    <property type="evidence" value="ECO:0007669"/>
    <property type="project" value="UniProtKB-SubCell"/>
</dbReference>
<comment type="similarity">
    <text evidence="2">Belongs to the CorA metal ion transporter (MIT) (TC 1.A.35) family.</text>
</comment>
<comment type="subcellular location">
    <subcellularLocation>
        <location evidence="1">Cell membrane</location>
        <topology evidence="1">Multi-pass membrane protein</topology>
    </subcellularLocation>
</comment>
<keyword evidence="3" id="KW-0813">Transport</keyword>
<evidence type="ECO:0000313" key="13">
    <source>
        <dbReference type="EMBL" id="ODC04273.1"/>
    </source>
</evidence>
<keyword evidence="10 12" id="KW-0472">Membrane</keyword>
<dbReference type="Proteomes" id="UP000094291">
    <property type="component" value="Unassembled WGS sequence"/>
</dbReference>
<name>A0A1E2VBH0_9GAMM</name>
<evidence type="ECO:0000256" key="6">
    <source>
        <dbReference type="ARBA" id="ARBA00022692"/>
    </source>
</evidence>
<dbReference type="AlphaFoldDB" id="A0A1E2VBH0"/>
<dbReference type="GO" id="GO:0050897">
    <property type="term" value="F:cobalt ion binding"/>
    <property type="evidence" value="ECO:0007669"/>
    <property type="project" value="TreeGrafter"/>
</dbReference>
<keyword evidence="8 12" id="KW-1133">Transmembrane helix</keyword>
<evidence type="ECO:0000256" key="7">
    <source>
        <dbReference type="ARBA" id="ARBA00022833"/>
    </source>
</evidence>
<comment type="caution">
    <text evidence="13">The sequence shown here is derived from an EMBL/GenBank/DDBJ whole genome shotgun (WGS) entry which is preliminary data.</text>
</comment>
<dbReference type="Gene3D" id="1.20.58.340">
    <property type="entry name" value="Magnesium transport protein CorA, transmembrane region"/>
    <property type="match status" value="2"/>
</dbReference>
<dbReference type="GO" id="GO:0000287">
    <property type="term" value="F:magnesium ion binding"/>
    <property type="evidence" value="ECO:0007669"/>
    <property type="project" value="TreeGrafter"/>
</dbReference>
<protein>
    <recommendedName>
        <fullName evidence="15">Magnesium transporter CorA</fullName>
    </recommendedName>
</protein>
<feature type="transmembrane region" description="Helical" evidence="12">
    <location>
        <begin position="287"/>
        <end position="305"/>
    </location>
</feature>
<dbReference type="Pfam" id="PF01544">
    <property type="entry name" value="CorA"/>
    <property type="match status" value="1"/>
</dbReference>
<evidence type="ECO:0000256" key="1">
    <source>
        <dbReference type="ARBA" id="ARBA00004651"/>
    </source>
</evidence>
<dbReference type="EMBL" id="MDTQ01000001">
    <property type="protein sequence ID" value="ODC04273.1"/>
    <property type="molecule type" value="Genomic_DNA"/>
</dbReference>
<evidence type="ECO:0000256" key="12">
    <source>
        <dbReference type="SAM" id="Phobius"/>
    </source>
</evidence>
<feature type="transmembrane region" description="Helical" evidence="12">
    <location>
        <begin position="251"/>
        <end position="275"/>
    </location>
</feature>
<dbReference type="SUPFAM" id="SSF143865">
    <property type="entry name" value="CorA soluble domain-like"/>
    <property type="match status" value="1"/>
</dbReference>
<dbReference type="PANTHER" id="PTHR46494">
    <property type="entry name" value="CORA FAMILY METAL ION TRANSPORTER (EUROFUNG)"/>
    <property type="match status" value="1"/>
</dbReference>
<dbReference type="CDD" id="cd12833">
    <property type="entry name" value="ZntB-like_1"/>
    <property type="match status" value="1"/>
</dbReference>
<evidence type="ECO:0000256" key="8">
    <source>
        <dbReference type="ARBA" id="ARBA00022989"/>
    </source>
</evidence>
<dbReference type="PANTHER" id="PTHR46494:SF3">
    <property type="entry name" value="ZINC TRANSPORT PROTEIN ZNTB"/>
    <property type="match status" value="1"/>
</dbReference>
<dbReference type="InterPro" id="IPR002523">
    <property type="entry name" value="MgTranspt_CorA/ZnTranspt_ZntB"/>
</dbReference>
<evidence type="ECO:0000313" key="14">
    <source>
        <dbReference type="Proteomes" id="UP000094291"/>
    </source>
</evidence>
<reference evidence="13 14" key="1">
    <citation type="submission" date="2016-08" db="EMBL/GenBank/DDBJ databases">
        <authorList>
            <person name="Seilhamer J.J."/>
        </authorList>
    </citation>
    <scope>NUCLEOTIDE SEQUENCE [LARGE SCALE GENOMIC DNA]</scope>
    <source>
        <strain evidence="13 14">PH27A</strain>
    </source>
</reference>
<dbReference type="GO" id="GO:0015087">
    <property type="term" value="F:cobalt ion transmembrane transporter activity"/>
    <property type="evidence" value="ECO:0007669"/>
    <property type="project" value="TreeGrafter"/>
</dbReference>
<evidence type="ECO:0000256" key="2">
    <source>
        <dbReference type="ARBA" id="ARBA00009765"/>
    </source>
</evidence>